<dbReference type="InParanoid" id="A0A3B1KCH9"/>
<dbReference type="SUPFAM" id="SSF49313">
    <property type="entry name" value="Cadherin-like"/>
    <property type="match status" value="2"/>
</dbReference>
<feature type="signal peptide" evidence="12">
    <location>
        <begin position="1"/>
        <end position="26"/>
    </location>
</feature>
<dbReference type="PRINTS" id="PR00205">
    <property type="entry name" value="CADHERIN"/>
</dbReference>
<dbReference type="InterPro" id="IPR002126">
    <property type="entry name" value="Cadherin-like_dom"/>
</dbReference>
<organism evidence="14 15">
    <name type="scientific">Astyanax mexicanus</name>
    <name type="common">Blind cave fish</name>
    <name type="synonym">Astyanax fasciatus mexicanus</name>
    <dbReference type="NCBI Taxonomy" id="7994"/>
    <lineage>
        <taxon>Eukaryota</taxon>
        <taxon>Metazoa</taxon>
        <taxon>Chordata</taxon>
        <taxon>Craniata</taxon>
        <taxon>Vertebrata</taxon>
        <taxon>Euteleostomi</taxon>
        <taxon>Actinopterygii</taxon>
        <taxon>Neopterygii</taxon>
        <taxon>Teleostei</taxon>
        <taxon>Ostariophysi</taxon>
        <taxon>Characiformes</taxon>
        <taxon>Characoidei</taxon>
        <taxon>Acestrorhamphidae</taxon>
        <taxon>Acestrorhamphinae</taxon>
        <taxon>Astyanax</taxon>
    </lineage>
</organism>
<evidence type="ECO:0000256" key="11">
    <source>
        <dbReference type="PROSITE-ProRule" id="PRU00043"/>
    </source>
</evidence>
<dbReference type="PROSITE" id="PS50268">
    <property type="entry name" value="CADHERIN_2"/>
    <property type="match status" value="2"/>
</dbReference>
<dbReference type="CDD" id="cd11304">
    <property type="entry name" value="Cadherin_repeat"/>
    <property type="match status" value="2"/>
</dbReference>
<dbReference type="FunFam" id="2.60.40.60:FF:000006">
    <property type="entry name" value="Protocadherin alpha 2"/>
    <property type="match status" value="1"/>
</dbReference>
<dbReference type="GeneTree" id="ENSGT00940000166432"/>
<dbReference type="Proteomes" id="UP000018467">
    <property type="component" value="Unassembled WGS sequence"/>
</dbReference>
<evidence type="ECO:0000256" key="2">
    <source>
        <dbReference type="ARBA" id="ARBA00022475"/>
    </source>
</evidence>
<dbReference type="InterPro" id="IPR013164">
    <property type="entry name" value="Cadherin_N"/>
</dbReference>
<feature type="domain" description="Cadherin" evidence="13">
    <location>
        <begin position="132"/>
        <end position="240"/>
    </location>
</feature>
<keyword evidence="2" id="KW-1003">Cell membrane</keyword>
<feature type="domain" description="Cadherin" evidence="13">
    <location>
        <begin position="75"/>
        <end position="131"/>
    </location>
</feature>
<accession>A0A3B1KCH9</accession>
<dbReference type="InterPro" id="IPR015919">
    <property type="entry name" value="Cadherin-like_sf"/>
</dbReference>
<keyword evidence="6 11" id="KW-0106">Calcium</keyword>
<dbReference type="SMART" id="SM00112">
    <property type="entry name" value="CA"/>
    <property type="match status" value="2"/>
</dbReference>
<keyword evidence="10" id="KW-0325">Glycoprotein</keyword>
<name>A0A3B1KCH9_ASTMX</name>
<reference evidence="14" key="4">
    <citation type="submission" date="2025-09" db="UniProtKB">
        <authorList>
            <consortium name="Ensembl"/>
        </authorList>
    </citation>
    <scope>IDENTIFICATION</scope>
</reference>
<dbReference type="Pfam" id="PF00028">
    <property type="entry name" value="Cadherin"/>
    <property type="match status" value="1"/>
</dbReference>
<dbReference type="FunFam" id="2.60.40.60:FF:000007">
    <property type="entry name" value="Protocadherin alpha 2"/>
    <property type="match status" value="1"/>
</dbReference>
<dbReference type="Gene3D" id="2.60.40.60">
    <property type="entry name" value="Cadherins"/>
    <property type="match status" value="2"/>
</dbReference>
<dbReference type="Pfam" id="PF08266">
    <property type="entry name" value="Cadherin_2"/>
    <property type="match status" value="1"/>
</dbReference>
<sequence>MENICALWVLLNLCFSVFIMAGIARGDVSYSVPEEMKIGYVIGNIAKDLGLNLNSLSARKARIDGEGTRRKHCDINVYNGELTVSERIDREGLCGKKSVCILKQELVLENPLESHRININVQDVNDNSPVFKKGVVKLEIRESAVKGSRFLLEEAHDADIGTNSVQSYTLSINEHFSLAVSSKAGGWISCELMLDKELDRELEKEVTLTLTAVDGGTPPRSGTVTIHVTVLDANDNAPVFTKSVYKMVPKAALSGSLVSKKITKKYAHASTH</sequence>
<evidence type="ECO:0000259" key="13">
    <source>
        <dbReference type="PROSITE" id="PS50268"/>
    </source>
</evidence>
<dbReference type="AlphaFoldDB" id="A0A3B1KCH9"/>
<dbReference type="GO" id="GO:0005509">
    <property type="term" value="F:calcium ion binding"/>
    <property type="evidence" value="ECO:0007669"/>
    <property type="project" value="UniProtKB-UniRule"/>
</dbReference>
<dbReference type="PANTHER" id="PTHR24028:SF114">
    <property type="entry name" value="PCDH2G3 PROTEIN-RELATED"/>
    <property type="match status" value="1"/>
</dbReference>
<dbReference type="GO" id="GO:0007156">
    <property type="term" value="P:homophilic cell adhesion via plasma membrane adhesion molecules"/>
    <property type="evidence" value="ECO:0007669"/>
    <property type="project" value="InterPro"/>
</dbReference>
<dbReference type="STRING" id="7994.ENSAMXP00000052422"/>
<dbReference type="PROSITE" id="PS00232">
    <property type="entry name" value="CADHERIN_1"/>
    <property type="match status" value="1"/>
</dbReference>
<evidence type="ECO:0000256" key="8">
    <source>
        <dbReference type="ARBA" id="ARBA00022989"/>
    </source>
</evidence>
<dbReference type="Bgee" id="ENSAMXG00000034902">
    <property type="expression patterns" value="Expressed in brain"/>
</dbReference>
<reference evidence="15" key="2">
    <citation type="journal article" date="2014" name="Nat. Commun.">
        <title>The cavefish genome reveals candidate genes for eye loss.</title>
        <authorList>
            <person name="McGaugh S.E."/>
            <person name="Gross J.B."/>
            <person name="Aken B."/>
            <person name="Blin M."/>
            <person name="Borowsky R."/>
            <person name="Chalopin D."/>
            <person name="Hinaux H."/>
            <person name="Jeffery W.R."/>
            <person name="Keene A."/>
            <person name="Ma L."/>
            <person name="Minx P."/>
            <person name="Murphy D."/>
            <person name="O'Quin K.E."/>
            <person name="Retaux S."/>
            <person name="Rohner N."/>
            <person name="Searle S.M."/>
            <person name="Stahl B.A."/>
            <person name="Tabin C."/>
            <person name="Volff J.N."/>
            <person name="Yoshizawa M."/>
            <person name="Warren W.C."/>
        </authorList>
    </citation>
    <scope>NUCLEOTIDE SEQUENCE [LARGE SCALE GENOMIC DNA]</scope>
    <source>
        <strain evidence="15">female</strain>
    </source>
</reference>
<feature type="chain" id="PRO_5017233699" description="Cadherin domain-containing protein" evidence="12">
    <location>
        <begin position="27"/>
        <end position="272"/>
    </location>
</feature>
<keyword evidence="8" id="KW-1133">Transmembrane helix</keyword>
<keyword evidence="9" id="KW-0472">Membrane</keyword>
<dbReference type="GO" id="GO:0009653">
    <property type="term" value="P:anatomical structure morphogenesis"/>
    <property type="evidence" value="ECO:0007669"/>
    <property type="project" value="UniProtKB-ARBA"/>
</dbReference>
<evidence type="ECO:0000313" key="15">
    <source>
        <dbReference type="Proteomes" id="UP000018467"/>
    </source>
</evidence>
<evidence type="ECO:0000256" key="1">
    <source>
        <dbReference type="ARBA" id="ARBA00004251"/>
    </source>
</evidence>
<evidence type="ECO:0000256" key="3">
    <source>
        <dbReference type="ARBA" id="ARBA00022692"/>
    </source>
</evidence>
<reference evidence="15" key="1">
    <citation type="submission" date="2013-03" db="EMBL/GenBank/DDBJ databases">
        <authorList>
            <person name="Jeffery W."/>
            <person name="Warren W."/>
            <person name="Wilson R.K."/>
        </authorList>
    </citation>
    <scope>NUCLEOTIDE SEQUENCE</scope>
    <source>
        <strain evidence="15">female</strain>
    </source>
</reference>
<keyword evidence="4 12" id="KW-0732">Signal</keyword>
<keyword evidence="7" id="KW-0130">Cell adhesion</keyword>
<keyword evidence="15" id="KW-1185">Reference proteome</keyword>
<protein>
    <recommendedName>
        <fullName evidence="13">Cadherin domain-containing protein</fullName>
    </recommendedName>
</protein>
<evidence type="ECO:0000256" key="12">
    <source>
        <dbReference type="SAM" id="SignalP"/>
    </source>
</evidence>
<evidence type="ECO:0000313" key="14">
    <source>
        <dbReference type="Ensembl" id="ENSAMXP00000052422.1"/>
    </source>
</evidence>
<keyword evidence="3" id="KW-0812">Transmembrane</keyword>
<dbReference type="InterPro" id="IPR020894">
    <property type="entry name" value="Cadherin_CS"/>
</dbReference>
<evidence type="ECO:0000256" key="9">
    <source>
        <dbReference type="ARBA" id="ARBA00023136"/>
    </source>
</evidence>
<keyword evidence="5" id="KW-0677">Repeat</keyword>
<reference evidence="14" key="3">
    <citation type="submission" date="2025-08" db="UniProtKB">
        <authorList>
            <consortium name="Ensembl"/>
        </authorList>
    </citation>
    <scope>IDENTIFICATION</scope>
</reference>
<dbReference type="InterPro" id="IPR050174">
    <property type="entry name" value="Protocadherin/Cadherin-CA"/>
</dbReference>
<comment type="subcellular location">
    <subcellularLocation>
        <location evidence="1">Cell membrane</location>
        <topology evidence="1">Single-pass type I membrane protein</topology>
    </subcellularLocation>
</comment>
<dbReference type="Ensembl" id="ENSAMXT00000030384.1">
    <property type="protein sequence ID" value="ENSAMXP00000052422.1"/>
    <property type="gene ID" value="ENSAMXG00000034902.1"/>
</dbReference>
<dbReference type="PANTHER" id="PTHR24028">
    <property type="entry name" value="CADHERIN-87A"/>
    <property type="match status" value="1"/>
</dbReference>
<dbReference type="GO" id="GO:0005886">
    <property type="term" value="C:plasma membrane"/>
    <property type="evidence" value="ECO:0007669"/>
    <property type="project" value="UniProtKB-SubCell"/>
</dbReference>
<evidence type="ECO:0000256" key="4">
    <source>
        <dbReference type="ARBA" id="ARBA00022729"/>
    </source>
</evidence>
<proteinExistence type="predicted"/>
<evidence type="ECO:0000256" key="7">
    <source>
        <dbReference type="ARBA" id="ARBA00022889"/>
    </source>
</evidence>
<evidence type="ECO:0000256" key="5">
    <source>
        <dbReference type="ARBA" id="ARBA00022737"/>
    </source>
</evidence>
<evidence type="ECO:0000256" key="10">
    <source>
        <dbReference type="ARBA" id="ARBA00023180"/>
    </source>
</evidence>
<evidence type="ECO:0000256" key="6">
    <source>
        <dbReference type="ARBA" id="ARBA00022837"/>
    </source>
</evidence>